<evidence type="ECO:0000313" key="2">
    <source>
        <dbReference type="Proteomes" id="UP000193179"/>
    </source>
</evidence>
<gene>
    <name evidence="1" type="ORF">B0703_05455</name>
</gene>
<dbReference type="InterPro" id="IPR012334">
    <property type="entry name" value="Pectin_lyas_fold"/>
</dbReference>
<dbReference type="Gene3D" id="2.160.20.10">
    <property type="entry name" value="Single-stranded right-handed beta-helix, Pectin lyase-like"/>
    <property type="match status" value="1"/>
</dbReference>
<protein>
    <submittedName>
        <fullName evidence="1">Uncharacterized protein</fullName>
    </submittedName>
</protein>
<reference evidence="1" key="1">
    <citation type="journal article" date="2016" name="Sci. Rep.">
        <title>Evaluation of genetic diversity among strains of the human gut commensal Bifidobacterium adolescentis.</title>
        <authorList>
            <person name="Duranti S."/>
            <person name="Milani C."/>
            <person name="Lugli G.A."/>
            <person name="Mancabelli L."/>
            <person name="Turroni F."/>
            <person name="Ferrario C."/>
            <person name="Mangifesta M."/>
            <person name="Viappiani A."/>
            <person name="Sanchez B."/>
            <person name="Margolles A."/>
            <person name="van Sinderen D."/>
            <person name="Ventura M."/>
        </authorList>
    </citation>
    <scope>NUCLEOTIDE SEQUENCE</scope>
    <source>
        <strain evidence="1">703B</strain>
    </source>
</reference>
<proteinExistence type="predicted"/>
<organism evidence="1 2">
    <name type="scientific">Bifidobacterium adolescentis</name>
    <dbReference type="NCBI Taxonomy" id="1680"/>
    <lineage>
        <taxon>Bacteria</taxon>
        <taxon>Bacillati</taxon>
        <taxon>Actinomycetota</taxon>
        <taxon>Actinomycetes</taxon>
        <taxon>Bifidobacteriales</taxon>
        <taxon>Bifidobacteriaceae</taxon>
        <taxon>Bifidobacterium</taxon>
    </lineage>
</organism>
<evidence type="ECO:0000313" key="1">
    <source>
        <dbReference type="EMBL" id="WNE86348.1"/>
    </source>
</evidence>
<dbReference type="RefSeq" id="WP_143239829.1">
    <property type="nucleotide sequence ID" value="NZ_CP133648.1"/>
</dbReference>
<name>A0AAF1A7B7_BIFAD</name>
<dbReference type="AlphaFoldDB" id="A0AAF1A7B7"/>
<dbReference type="EMBL" id="CP133648">
    <property type="protein sequence ID" value="WNE86348.1"/>
    <property type="molecule type" value="Genomic_DNA"/>
</dbReference>
<accession>A0AAF1A7B7</accession>
<dbReference type="Proteomes" id="UP000193179">
    <property type="component" value="Chromosome"/>
</dbReference>
<sequence length="119" mass="12699">MQPLYVGGNAYCGVPVAEQERDVVHIDAPLTIAVEESDDGPVVSVEVPAALASERVPIVGTADLGTPRIVEALYENPNGTPILFDTDIAGERRNRTVAPGPFAQLHPGTNRFVIGRRAR</sequence>
<reference evidence="1" key="2">
    <citation type="submission" date="2023-09" db="EMBL/GenBank/DDBJ databases">
        <title>Ecological and genomic based identification of the Bifidobacterium adolescentis prototype of the healthy human gut microbiota.</title>
        <authorList>
            <person name="Lugli G.A."/>
            <person name="Argentini C."/>
            <person name="Tarracchini C."/>
            <person name="Fontana F."/>
            <person name="Alessandri G."/>
            <person name="Mancabelli L."/>
            <person name="Milani C."/>
            <person name="Turroni F."/>
            <person name="Ventura M."/>
        </authorList>
    </citation>
    <scope>NUCLEOTIDE SEQUENCE</scope>
    <source>
        <strain evidence="1">703B</strain>
    </source>
</reference>